<name>A0ABN5PQD3_9ACTO</name>
<proteinExistence type="predicted"/>
<dbReference type="RefSeq" id="WP_119835331.1">
    <property type="nucleotide sequence ID" value="NZ_CP032514.1"/>
</dbReference>
<gene>
    <name evidence="1" type="ORF">D5R93_00275</name>
</gene>
<dbReference type="SUPFAM" id="SSF54637">
    <property type="entry name" value="Thioesterase/thiol ester dehydrase-isomerase"/>
    <property type="match status" value="1"/>
</dbReference>
<dbReference type="EMBL" id="CP032514">
    <property type="protein sequence ID" value="AYD88880.1"/>
    <property type="molecule type" value="Genomic_DNA"/>
</dbReference>
<dbReference type="InterPro" id="IPR029069">
    <property type="entry name" value="HotDog_dom_sf"/>
</dbReference>
<protein>
    <submittedName>
        <fullName evidence="1">Uncharacterized protein</fullName>
    </submittedName>
</protein>
<dbReference type="Proteomes" id="UP000273001">
    <property type="component" value="Chromosome"/>
</dbReference>
<evidence type="ECO:0000313" key="1">
    <source>
        <dbReference type="EMBL" id="AYD88880.1"/>
    </source>
</evidence>
<sequence>MSQTVPDPGHLLPYGYPALHVDRVTGYEAGRLTAVKAVSSHELDAMAGGSSRPAHLPASLLIESFLQACGILLKHEAQGDQETLVVFAAAREMTVQDLPCAGELVVHTVECLDRDGDVAEFTGSSATSDGRPLMSVTRVTALQKPAESLGQ</sequence>
<dbReference type="Gene3D" id="3.10.129.10">
    <property type="entry name" value="Hotdog Thioesterase"/>
    <property type="match status" value="1"/>
</dbReference>
<accession>A0ABN5PQD3</accession>
<keyword evidence="2" id="KW-1185">Reference proteome</keyword>
<organism evidence="1 2">
    <name type="scientific">Actinomyces lilanjuaniae</name>
    <dbReference type="NCBI Taxonomy" id="2321394"/>
    <lineage>
        <taxon>Bacteria</taxon>
        <taxon>Bacillati</taxon>
        <taxon>Actinomycetota</taxon>
        <taxon>Actinomycetes</taxon>
        <taxon>Actinomycetales</taxon>
        <taxon>Actinomycetaceae</taxon>
        <taxon>Actinomyces</taxon>
    </lineage>
</organism>
<evidence type="ECO:0000313" key="2">
    <source>
        <dbReference type="Proteomes" id="UP000273001"/>
    </source>
</evidence>
<reference evidence="1 2" key="1">
    <citation type="submission" date="2018-09" db="EMBL/GenBank/DDBJ databases">
        <authorList>
            <person name="Li J."/>
        </authorList>
    </citation>
    <scope>NUCLEOTIDE SEQUENCE [LARGE SCALE GENOMIC DNA]</scope>
    <source>
        <strain evidence="1 2">2129</strain>
    </source>
</reference>